<dbReference type="InterPro" id="IPR039513">
    <property type="entry name" value="PL-6"/>
</dbReference>
<evidence type="ECO:0000313" key="2">
    <source>
        <dbReference type="Proteomes" id="UP000316778"/>
    </source>
</evidence>
<dbReference type="InterPro" id="IPR012334">
    <property type="entry name" value="Pectin_lyas_fold"/>
</dbReference>
<dbReference type="Gene3D" id="2.160.20.10">
    <property type="entry name" value="Single-stranded right-handed beta-helix, Pectin lyase-like"/>
    <property type="match status" value="1"/>
</dbReference>
<reference evidence="1 2" key="1">
    <citation type="journal article" date="2013" name="Stand. Genomic Sci.">
        <title>Genomic Encyclopedia of Type Strains, Phase I: The one thousand microbial genomes (KMG-I) project.</title>
        <authorList>
            <person name="Kyrpides N.C."/>
            <person name="Woyke T."/>
            <person name="Eisen J.A."/>
            <person name="Garrity G."/>
            <person name="Lilburn T.G."/>
            <person name="Beck B.J."/>
            <person name="Whitman W.B."/>
            <person name="Hugenholtz P."/>
            <person name="Klenk H.P."/>
        </authorList>
    </citation>
    <scope>NUCLEOTIDE SEQUENCE [LARGE SCALE GENOMIC DNA]</scope>
    <source>
        <strain evidence="1 2">DSM 13484</strain>
    </source>
</reference>
<name>A0A562T066_CHIJA</name>
<dbReference type="PROSITE" id="PS51257">
    <property type="entry name" value="PROKAR_LIPOPROTEIN"/>
    <property type="match status" value="1"/>
</dbReference>
<dbReference type="Pfam" id="PF14592">
    <property type="entry name" value="Chondroitinas_B"/>
    <property type="match status" value="1"/>
</dbReference>
<dbReference type="RefSeq" id="WP_158642699.1">
    <property type="nucleotide sequence ID" value="NZ_BAAAFY010000004.1"/>
</dbReference>
<dbReference type="OrthoDB" id="6475864at2"/>
<organism evidence="1 2">
    <name type="scientific">Chitinophaga japonensis</name>
    <name type="common">Flexibacter japonensis</name>
    <dbReference type="NCBI Taxonomy" id="104662"/>
    <lineage>
        <taxon>Bacteria</taxon>
        <taxon>Pseudomonadati</taxon>
        <taxon>Bacteroidota</taxon>
        <taxon>Chitinophagia</taxon>
        <taxon>Chitinophagales</taxon>
        <taxon>Chitinophagaceae</taxon>
        <taxon>Chitinophaga</taxon>
    </lineage>
</organism>
<gene>
    <name evidence="1" type="ORF">LX66_4202</name>
</gene>
<protein>
    <submittedName>
        <fullName evidence="1">Chondroitinase B-like protein</fullName>
    </submittedName>
</protein>
<proteinExistence type="predicted"/>
<comment type="caution">
    <text evidence="1">The sequence shown here is derived from an EMBL/GenBank/DDBJ whole genome shotgun (WGS) entry which is preliminary data.</text>
</comment>
<dbReference type="SUPFAM" id="SSF51126">
    <property type="entry name" value="Pectin lyase-like"/>
    <property type="match status" value="1"/>
</dbReference>
<dbReference type="EMBL" id="VLLG01000004">
    <property type="protein sequence ID" value="TWI86935.1"/>
    <property type="molecule type" value="Genomic_DNA"/>
</dbReference>
<dbReference type="Proteomes" id="UP000316778">
    <property type="component" value="Unassembled WGS sequence"/>
</dbReference>
<dbReference type="InterPro" id="IPR011050">
    <property type="entry name" value="Pectin_lyase_fold/virulence"/>
</dbReference>
<sequence length="457" mass="50100">MIWRLLGLVFFMGSACPDLEAQQVVSIHAQPGKTISLEANYKDKILVVRGRGSAAAPAIVDGKGVTVLTGNSQLYITGEYIMVQNVKVVNPDLIKGIRSVVSLRYKKETGNNCTIKNIQFIQEPGRKPQQSYSWLEVFGQNNTVRGCLFKGKTNRNPILHVDVDNDQPDNNIIENNTFTDIPVRREEAMEAIRIGLGKGVSGTRVKDNIFRKCFGDSETISSKSSGNKITGNYFIECRSGISLRVGNNALIAGNVFYGTRNGVRVVGKGHKIENNCFFNVPVSTSNGGGLILMVGAPSPAADCHYEAVSNVVVESNIFSNNVGLRVLKPSDKCNNYPRNIVFKKNKLMEANIVYALRDTSVTDFRSGIEPVLKRISSQALARSAASAGGRRVVKKEGPLSVEAYKNGAYIFNNYDFGPGFFTPKQEGKVNEKSNDASQRYNEALRRIKSIRAGEGSR</sequence>
<evidence type="ECO:0000313" key="1">
    <source>
        <dbReference type="EMBL" id="TWI86935.1"/>
    </source>
</evidence>
<dbReference type="InterPro" id="IPR006626">
    <property type="entry name" value="PbH1"/>
</dbReference>
<keyword evidence="2" id="KW-1185">Reference proteome</keyword>
<dbReference type="AlphaFoldDB" id="A0A562T066"/>
<accession>A0A562T066</accession>
<dbReference type="SMART" id="SM00710">
    <property type="entry name" value="PbH1"/>
    <property type="match status" value="4"/>
</dbReference>